<dbReference type="Gene3D" id="3.40.630.10">
    <property type="entry name" value="Zn peptidases"/>
    <property type="match status" value="1"/>
</dbReference>
<dbReference type="Proteomes" id="UP000317494">
    <property type="component" value="Unassembled WGS sequence"/>
</dbReference>
<accession>A0A507DRK5</accession>
<dbReference type="AlphaFoldDB" id="A0A507DRK5"/>
<dbReference type="InterPro" id="IPR036264">
    <property type="entry name" value="Bact_exopeptidase_dim_dom"/>
</dbReference>
<dbReference type="InterPro" id="IPR017439">
    <property type="entry name" value="Amidohydrolase"/>
</dbReference>
<gene>
    <name evidence="4" type="ORF">SeMB42_g00292</name>
</gene>
<dbReference type="EMBL" id="QEAN01000006">
    <property type="protein sequence ID" value="TPX54374.1"/>
    <property type="molecule type" value="Genomic_DNA"/>
</dbReference>
<keyword evidence="5" id="KW-1185">Reference proteome</keyword>
<evidence type="ECO:0000256" key="2">
    <source>
        <dbReference type="PIRNR" id="PIRNR037226"/>
    </source>
</evidence>
<dbReference type="STRING" id="286115.A0A507DRK5"/>
<dbReference type="VEuPathDB" id="FungiDB:SeMB42_g00292"/>
<dbReference type="CDD" id="cd05672">
    <property type="entry name" value="M20_ACY1L2-like"/>
    <property type="match status" value="1"/>
</dbReference>
<dbReference type="InterPro" id="IPR002933">
    <property type="entry name" value="Peptidase_M20"/>
</dbReference>
<sequence length="415" mass="45473">MESARMPRHDHVRSIVAEAIESHAKELQRLSLQIHAHPELGFQEHFAHDILTSYLEDQGFIVKRKACSLDTAWTAEYTPSSTTPQPTTIAFLSEYDALPMGHACGHNLIAVVGIAAAIGLKAAMNQSRIQNARLRVYGTPAEETVGGKIRMIDAGAFEDVDVALMGHGGNNDIVYCNALAMQTLRVEFFGKAAHAAAAPWEGVNALDAIVQAYSNISMLRQQILPSNRIHGIIRQGGSAPNVIPERVHVRASAHAFLWRYYTKGEWYIRAQLRDDLNALKPKVLACFEASAHATGCTHKVEEEPPFYDIKSNETLVNLYTKYAENEGVVFPPKEAQLSKLLGSTDMGNVTHVVPGIHPIFDIGCEAGIHTEDFREHAKTDQAHAAAFRCARVLAMVGFACMEPSILAAVKKDFAA</sequence>
<dbReference type="PANTHER" id="PTHR30575">
    <property type="entry name" value="PEPTIDASE M20"/>
    <property type="match status" value="1"/>
</dbReference>
<evidence type="ECO:0000313" key="5">
    <source>
        <dbReference type="Proteomes" id="UP000317494"/>
    </source>
</evidence>
<name>A0A507DRK5_9FUNG</name>
<comment type="caution">
    <text evidence="4">The sequence shown here is derived from an EMBL/GenBank/DDBJ whole genome shotgun (WGS) entry which is preliminary data.</text>
</comment>
<dbReference type="InterPro" id="IPR017144">
    <property type="entry name" value="Xaa-Arg_dipeptidase"/>
</dbReference>
<dbReference type="Pfam" id="PF01546">
    <property type="entry name" value="Peptidase_M20"/>
    <property type="match status" value="1"/>
</dbReference>
<dbReference type="Pfam" id="PF07687">
    <property type="entry name" value="M20_dimer"/>
    <property type="match status" value="1"/>
</dbReference>
<dbReference type="PANTHER" id="PTHR30575:SF0">
    <property type="entry name" value="XAA-ARG DIPEPTIDASE"/>
    <property type="match status" value="1"/>
</dbReference>
<reference evidence="4 5" key="1">
    <citation type="journal article" date="2019" name="Sci. Rep.">
        <title>Comparative genomics of chytrid fungi reveal insights into the obligate biotrophic and pathogenic lifestyle of Synchytrium endobioticum.</title>
        <authorList>
            <person name="van de Vossenberg B.T.L.H."/>
            <person name="Warris S."/>
            <person name="Nguyen H.D.T."/>
            <person name="van Gent-Pelzer M.P.E."/>
            <person name="Joly D.L."/>
            <person name="van de Geest H.C."/>
            <person name="Bonants P.J.M."/>
            <person name="Smith D.S."/>
            <person name="Levesque C.A."/>
            <person name="van der Lee T.A.J."/>
        </authorList>
    </citation>
    <scope>NUCLEOTIDE SEQUENCE [LARGE SCALE GENOMIC DNA]</scope>
    <source>
        <strain evidence="4 5">MB42</strain>
    </source>
</reference>
<evidence type="ECO:0000313" key="4">
    <source>
        <dbReference type="EMBL" id="TPX54374.1"/>
    </source>
</evidence>
<dbReference type="PIRSF" id="PIRSF037226">
    <property type="entry name" value="Amidohydrolase_ACY1L2_prd"/>
    <property type="match status" value="1"/>
</dbReference>
<protein>
    <recommendedName>
        <fullName evidence="2">Peptidase M20 domain-containing protein 2</fullName>
    </recommendedName>
</protein>
<feature type="domain" description="Peptidase M20 dimerisation" evidence="3">
    <location>
        <begin position="183"/>
        <end position="251"/>
    </location>
</feature>
<dbReference type="FunFam" id="3.30.70.360:FF:000004">
    <property type="entry name" value="Peptidase M20 domain-containing protein 2"/>
    <property type="match status" value="1"/>
</dbReference>
<dbReference type="GO" id="GO:0016805">
    <property type="term" value="F:dipeptidase activity"/>
    <property type="evidence" value="ECO:0007669"/>
    <property type="project" value="InterPro"/>
</dbReference>
<dbReference type="NCBIfam" id="TIGR01891">
    <property type="entry name" value="amidohydrolases"/>
    <property type="match status" value="1"/>
</dbReference>
<evidence type="ECO:0000256" key="1">
    <source>
        <dbReference type="ARBA" id="ARBA00006247"/>
    </source>
</evidence>
<dbReference type="SUPFAM" id="SSF53187">
    <property type="entry name" value="Zn-dependent exopeptidases"/>
    <property type="match status" value="1"/>
</dbReference>
<evidence type="ECO:0000259" key="3">
    <source>
        <dbReference type="Pfam" id="PF07687"/>
    </source>
</evidence>
<comment type="similarity">
    <text evidence="1 2">Belongs to the peptidase M20A family.</text>
</comment>
<proteinExistence type="inferred from homology"/>
<dbReference type="InterPro" id="IPR011650">
    <property type="entry name" value="Peptidase_M20_dimer"/>
</dbReference>
<dbReference type="InterPro" id="IPR052030">
    <property type="entry name" value="Peptidase_M20/M20A_hydrolases"/>
</dbReference>
<dbReference type="SUPFAM" id="SSF55031">
    <property type="entry name" value="Bacterial exopeptidase dimerisation domain"/>
    <property type="match status" value="1"/>
</dbReference>
<organism evidence="4 5">
    <name type="scientific">Synchytrium endobioticum</name>
    <dbReference type="NCBI Taxonomy" id="286115"/>
    <lineage>
        <taxon>Eukaryota</taxon>
        <taxon>Fungi</taxon>
        <taxon>Fungi incertae sedis</taxon>
        <taxon>Chytridiomycota</taxon>
        <taxon>Chytridiomycota incertae sedis</taxon>
        <taxon>Chytridiomycetes</taxon>
        <taxon>Synchytriales</taxon>
        <taxon>Synchytriaceae</taxon>
        <taxon>Synchytrium</taxon>
    </lineage>
</organism>
<dbReference type="Gene3D" id="3.30.70.360">
    <property type="match status" value="1"/>
</dbReference>